<dbReference type="KEGG" id="rfo:REIFOR_01797"/>
<dbReference type="Pfam" id="PF09500">
    <property type="entry name" value="YiiD_C"/>
    <property type="match status" value="1"/>
</dbReference>
<reference evidence="2 3" key="1">
    <citation type="journal article" date="2017" name="Environ. Microbiol.">
        <title>Genomic and physiological analyses of 'Reinekea forsetii' reveal a versatile opportunistic lifestyle during spring algae blooms.</title>
        <authorList>
            <person name="Avci B."/>
            <person name="Hahnke R.L."/>
            <person name="Chafee M."/>
            <person name="Fischer T."/>
            <person name="Gruber-Vodicka H."/>
            <person name="Tegetmeyer H.E."/>
            <person name="Harder J."/>
            <person name="Fuchs B.M."/>
            <person name="Amann R.I."/>
            <person name="Teeling H."/>
        </authorList>
    </citation>
    <scope>NUCLEOTIDE SEQUENCE [LARGE SCALE GENOMIC DNA]</scope>
    <source>
        <strain evidence="2 3">Hel1_31_D35</strain>
    </source>
</reference>
<proteinExistence type="predicted"/>
<dbReference type="Gene3D" id="3.10.129.10">
    <property type="entry name" value="Hotdog Thioesterase"/>
    <property type="match status" value="1"/>
</dbReference>
<name>A0A2K8KQB4_9GAMM</name>
<sequence length="133" mass="14576">MNLGAIEPLAHLGIELVHCNAAEAVFSLPLDGNRNDKATVFAGSQYSVLVLAGWYLTSAWAAEQQLGDKVAIKDSQVQYPKAALTDLRIVARFVSPPERRPSGHWRALLSVEARDQQGELVSQFTGDYRILQA</sequence>
<dbReference type="InterPro" id="IPR029069">
    <property type="entry name" value="HotDog_dom_sf"/>
</dbReference>
<evidence type="ECO:0000313" key="2">
    <source>
        <dbReference type="EMBL" id="ATX76935.1"/>
    </source>
</evidence>
<gene>
    <name evidence="2" type="ORF">REIFOR_01797</name>
</gene>
<dbReference type="Proteomes" id="UP000229757">
    <property type="component" value="Chromosome"/>
</dbReference>
<dbReference type="EMBL" id="CP011797">
    <property type="protein sequence ID" value="ATX76935.1"/>
    <property type="molecule type" value="Genomic_DNA"/>
</dbReference>
<evidence type="ECO:0000259" key="1">
    <source>
        <dbReference type="Pfam" id="PF09500"/>
    </source>
</evidence>
<keyword evidence="3" id="KW-1185">Reference proteome</keyword>
<dbReference type="InterPro" id="IPR012660">
    <property type="entry name" value="YiiD_C"/>
</dbReference>
<dbReference type="RefSeq" id="WP_100257237.1">
    <property type="nucleotide sequence ID" value="NZ_CP011797.1"/>
</dbReference>
<organism evidence="2 3">
    <name type="scientific">Reinekea forsetii</name>
    <dbReference type="NCBI Taxonomy" id="1336806"/>
    <lineage>
        <taxon>Bacteria</taxon>
        <taxon>Pseudomonadati</taxon>
        <taxon>Pseudomonadota</taxon>
        <taxon>Gammaproteobacteria</taxon>
        <taxon>Oceanospirillales</taxon>
        <taxon>Saccharospirillaceae</taxon>
        <taxon>Reinekea</taxon>
    </lineage>
</organism>
<evidence type="ECO:0000313" key="3">
    <source>
        <dbReference type="Proteomes" id="UP000229757"/>
    </source>
</evidence>
<dbReference type="OrthoDB" id="572024at2"/>
<accession>A0A2K8KQB4</accession>
<dbReference type="AlphaFoldDB" id="A0A2K8KQB4"/>
<protein>
    <submittedName>
        <fullName evidence="2">Putative thioesterase</fullName>
    </submittedName>
</protein>
<feature type="domain" description="Thioesterase putative" evidence="1">
    <location>
        <begin position="11"/>
        <end position="130"/>
    </location>
</feature>
<dbReference type="SUPFAM" id="SSF54637">
    <property type="entry name" value="Thioesterase/thiol ester dehydrase-isomerase"/>
    <property type="match status" value="1"/>
</dbReference>